<feature type="transmembrane region" description="Helical" evidence="1">
    <location>
        <begin position="302"/>
        <end position="322"/>
    </location>
</feature>
<feature type="transmembrane region" description="Helical" evidence="1">
    <location>
        <begin position="140"/>
        <end position="157"/>
    </location>
</feature>
<keyword evidence="1" id="KW-1133">Transmembrane helix</keyword>
<name>A0A3P1SSL5_9GAMM</name>
<feature type="transmembrane region" description="Helical" evidence="1">
    <location>
        <begin position="241"/>
        <end position="259"/>
    </location>
</feature>
<proteinExistence type="predicted"/>
<evidence type="ECO:0000313" key="4">
    <source>
        <dbReference type="EMBL" id="RRD00189.1"/>
    </source>
</evidence>
<dbReference type="GO" id="GO:0009103">
    <property type="term" value="P:lipopolysaccharide biosynthetic process"/>
    <property type="evidence" value="ECO:0007669"/>
    <property type="project" value="TreeGrafter"/>
</dbReference>
<feature type="transmembrane region" description="Helical" evidence="1">
    <location>
        <begin position="334"/>
        <end position="358"/>
    </location>
</feature>
<reference evidence="4 5" key="1">
    <citation type="submission" date="2018-11" db="EMBL/GenBank/DDBJ databases">
        <title>The draft genome sequence of Amphritea balenae JAMM 1525T.</title>
        <authorList>
            <person name="Fang Z."/>
            <person name="Zhang Y."/>
            <person name="Han X."/>
        </authorList>
    </citation>
    <scope>NUCLEOTIDE SEQUENCE [LARGE SCALE GENOMIC DNA]</scope>
    <source>
        <strain evidence="4 5">JAMM 1525</strain>
    </source>
</reference>
<dbReference type="Pfam" id="PF01757">
    <property type="entry name" value="Acyl_transf_3"/>
    <property type="match status" value="1"/>
</dbReference>
<keyword evidence="1" id="KW-0472">Membrane</keyword>
<dbReference type="GO" id="GO:0016020">
    <property type="term" value="C:membrane"/>
    <property type="evidence" value="ECO:0007669"/>
    <property type="project" value="TreeGrafter"/>
</dbReference>
<keyword evidence="4" id="KW-0808">Transferase</keyword>
<dbReference type="InterPro" id="IPR050879">
    <property type="entry name" value="Acyltransferase_3"/>
</dbReference>
<evidence type="ECO:0000313" key="5">
    <source>
        <dbReference type="Proteomes" id="UP000267535"/>
    </source>
</evidence>
<dbReference type="InterPro" id="IPR043968">
    <property type="entry name" value="SGNH"/>
</dbReference>
<dbReference type="GO" id="GO:0016747">
    <property type="term" value="F:acyltransferase activity, transferring groups other than amino-acyl groups"/>
    <property type="evidence" value="ECO:0007669"/>
    <property type="project" value="InterPro"/>
</dbReference>
<accession>A0A3P1SSL5</accession>
<feature type="transmembrane region" description="Helical" evidence="1">
    <location>
        <begin position="190"/>
        <end position="211"/>
    </location>
</feature>
<feature type="transmembrane region" description="Helical" evidence="1">
    <location>
        <begin position="7"/>
        <end position="24"/>
    </location>
</feature>
<dbReference type="OrthoDB" id="9767863at2"/>
<dbReference type="EMBL" id="RQXV01000003">
    <property type="protein sequence ID" value="RRD00189.1"/>
    <property type="molecule type" value="Genomic_DNA"/>
</dbReference>
<comment type="caution">
    <text evidence="4">The sequence shown here is derived from an EMBL/GenBank/DDBJ whole genome shotgun (WGS) entry which is preliminary data.</text>
</comment>
<keyword evidence="4" id="KW-0012">Acyltransferase</keyword>
<evidence type="ECO:0000256" key="1">
    <source>
        <dbReference type="SAM" id="Phobius"/>
    </source>
</evidence>
<feature type="transmembrane region" description="Helical" evidence="1">
    <location>
        <begin position="71"/>
        <end position="90"/>
    </location>
</feature>
<feature type="domain" description="Acyltransferase 3" evidence="2">
    <location>
        <begin position="4"/>
        <end position="318"/>
    </location>
</feature>
<sequence length="644" mass="73515">MFRKDINGLRAVAVIAVVVFHFNQNWLSGGFAGVDVFFVISGYLMTGIVINGVREKTFSLTDFYMARANRIVPALAIMCFVLFVFGWIYFPPLQYETISKHILGSISFFSNFLYWSEAGYFDRSSHGKWLLHTWSLSVEWQFYLLYPAFILFINRFLGFQSIKIFVLIVFAFSFIVSSVASHYWPSSAYYLLPTRAWEMLMGGLAYLFPLTMKEKSKCYFQLLGMLIIFISFYIFSKSSTWPGYLAMLPVFGTFLVVLSNRESNILLNNVAVQLIGKCSYSIYLWHWPIVVLFYTAGLDDVFYIFLGFGLAFLLGFLSYFYVESKIKHNKKATFSGLFTTTPVVMAFFVVVISVITFFESGLFSRPTISTELSNVLSKVKASPYRLKCNSDKNYNASTKGECKYFHEDISWATLGDSHTIELAYALAKKLDSKNRGVAHYSYSACIPSYNKGKDFSDCASWTNQSYSKIINNKSIENVLINYRYSYALFGEGSNSSDGGQEYSEGRRRLIIESLDELILDLSKVKKYVFVLKPIPELEFSVYDLLGRNNILGGSVNNVFGVGLSDYYNRNSYVLDHFEKTVYPKNVFFIDPVKSFCDLDVCYAVKNGVPLYFDDDHPSLRGAELLINEVIKTKLLMEKTVIGLQ</sequence>
<gene>
    <name evidence="4" type="ORF">EHS89_08260</name>
</gene>
<dbReference type="Pfam" id="PF19040">
    <property type="entry name" value="SGNH"/>
    <property type="match status" value="1"/>
</dbReference>
<feature type="transmembrane region" description="Helical" evidence="1">
    <location>
        <begin position="218"/>
        <end position="235"/>
    </location>
</feature>
<organism evidence="4 5">
    <name type="scientific">Amphritea balenae</name>
    <dbReference type="NCBI Taxonomy" id="452629"/>
    <lineage>
        <taxon>Bacteria</taxon>
        <taxon>Pseudomonadati</taxon>
        <taxon>Pseudomonadota</taxon>
        <taxon>Gammaproteobacteria</taxon>
        <taxon>Oceanospirillales</taxon>
        <taxon>Oceanospirillaceae</taxon>
        <taxon>Amphritea</taxon>
    </lineage>
</organism>
<keyword evidence="1" id="KW-0812">Transmembrane</keyword>
<dbReference type="Proteomes" id="UP000267535">
    <property type="component" value="Unassembled WGS sequence"/>
</dbReference>
<keyword evidence="5" id="KW-1185">Reference proteome</keyword>
<feature type="domain" description="SGNH" evidence="3">
    <location>
        <begin position="388"/>
        <end position="629"/>
    </location>
</feature>
<dbReference type="PANTHER" id="PTHR23028:SF53">
    <property type="entry name" value="ACYL_TRANSF_3 DOMAIN-CONTAINING PROTEIN"/>
    <property type="match status" value="1"/>
</dbReference>
<dbReference type="RefSeq" id="WP_124925659.1">
    <property type="nucleotide sequence ID" value="NZ_BMOH01000005.1"/>
</dbReference>
<protein>
    <submittedName>
        <fullName evidence="4">Acyltransferase</fullName>
    </submittedName>
</protein>
<evidence type="ECO:0000259" key="2">
    <source>
        <dbReference type="Pfam" id="PF01757"/>
    </source>
</evidence>
<dbReference type="InterPro" id="IPR002656">
    <property type="entry name" value="Acyl_transf_3_dom"/>
</dbReference>
<feature type="transmembrane region" description="Helical" evidence="1">
    <location>
        <begin position="30"/>
        <end position="50"/>
    </location>
</feature>
<dbReference type="PANTHER" id="PTHR23028">
    <property type="entry name" value="ACETYLTRANSFERASE"/>
    <property type="match status" value="1"/>
</dbReference>
<dbReference type="AlphaFoldDB" id="A0A3P1SSL5"/>
<feature type="transmembrane region" description="Helical" evidence="1">
    <location>
        <begin position="164"/>
        <end position="184"/>
    </location>
</feature>
<evidence type="ECO:0000259" key="3">
    <source>
        <dbReference type="Pfam" id="PF19040"/>
    </source>
</evidence>